<evidence type="ECO:0000256" key="1">
    <source>
        <dbReference type="ARBA" id="ARBA00007797"/>
    </source>
</evidence>
<dbReference type="Pfam" id="PF03914">
    <property type="entry name" value="CBF"/>
    <property type="match status" value="1"/>
</dbReference>
<name>A0A9P7GXM1_9HYPO</name>
<organism evidence="4 5">
    <name type="scientific">Fusarium avenaceum</name>
    <dbReference type="NCBI Taxonomy" id="40199"/>
    <lineage>
        <taxon>Eukaryota</taxon>
        <taxon>Fungi</taxon>
        <taxon>Dikarya</taxon>
        <taxon>Ascomycota</taxon>
        <taxon>Pezizomycotina</taxon>
        <taxon>Sordariomycetes</taxon>
        <taxon>Hypocreomycetidae</taxon>
        <taxon>Hypocreales</taxon>
        <taxon>Nectriaceae</taxon>
        <taxon>Fusarium</taxon>
        <taxon>Fusarium tricinctum species complex</taxon>
    </lineage>
</organism>
<feature type="region of interest" description="Disordered" evidence="2">
    <location>
        <begin position="910"/>
        <end position="1022"/>
    </location>
</feature>
<dbReference type="InterPro" id="IPR040155">
    <property type="entry name" value="CEBPZ/Mak21-like"/>
</dbReference>
<dbReference type="Proteomes" id="UP000782241">
    <property type="component" value="Unassembled WGS sequence"/>
</dbReference>
<feature type="compositionally biased region" description="Basic residues" evidence="2">
    <location>
        <begin position="60"/>
        <end position="70"/>
    </location>
</feature>
<feature type="compositionally biased region" description="Acidic residues" evidence="2">
    <location>
        <begin position="976"/>
        <end position="990"/>
    </location>
</feature>
<dbReference type="EMBL" id="JAGPUO010000018">
    <property type="protein sequence ID" value="KAG5657290.1"/>
    <property type="molecule type" value="Genomic_DNA"/>
</dbReference>
<feature type="compositionally biased region" description="Polar residues" evidence="2">
    <location>
        <begin position="72"/>
        <end position="93"/>
    </location>
</feature>
<dbReference type="PANTHER" id="PTHR12048:SF0">
    <property type="entry name" value="CCAAT_ENHANCER-BINDING PROTEIN ZETA"/>
    <property type="match status" value="1"/>
</dbReference>
<feature type="region of interest" description="Disordered" evidence="2">
    <location>
        <begin position="569"/>
        <end position="608"/>
    </location>
</feature>
<feature type="compositionally biased region" description="Acidic residues" evidence="2">
    <location>
        <begin position="946"/>
        <end position="968"/>
    </location>
</feature>
<evidence type="ECO:0000313" key="4">
    <source>
        <dbReference type="EMBL" id="KAG5657290.1"/>
    </source>
</evidence>
<feature type="compositionally biased region" description="Basic and acidic residues" evidence="2">
    <location>
        <begin position="122"/>
        <end position="140"/>
    </location>
</feature>
<dbReference type="InterPro" id="IPR016024">
    <property type="entry name" value="ARM-type_fold"/>
</dbReference>
<gene>
    <name evidence="4" type="ORF">KAF25_001879</name>
</gene>
<accession>A0A9P7GXM1</accession>
<sequence length="1046" mass="116178">MPPVGTHVVERVERGEPALATLEIENARNCTPDKLLQTLTAPNRAVLDKSPIKFYQMAKPTKKVKGKGKAPRSSSKGPSFDNSAFDNLTSTIDNKLGKRKQPPTKGAGDQHQKRQRNSEGSTDDKKNGKIDEKTLLEEIKALGGDESDLALIQGIDSDDEEYAQGSKDSKSVDKGLKDELAALSKQLGFAEVELSEASDEEEEEEEEEAEEDNEADDIDDDEDEDEDEAEVPKEAPKKKGNMTFEPLADWHAADLRKLPAPTTDETNPPRAALDALKRHAETLLEEDAAKYRTSIFAQSSHKFLSTIMTSGTLSDKVSALTLAVQESPVHNIRAFDALMTSASKKSRGQALGAIGALVDLLGPGTLLPADRRLRAFHDQPGLVGTLQRNPGKPWAPGNPLPGKITPAHLISWAYEDWLKQTYFKLIQLLENWCSDEIEYSRTRALDFVYGLLKEKPEQESNLLRLLVNKLGDRDRKISSRASYLLLQLQNSHPGMKPFIVRTIEQQILLHPTQDHRSKYYAINTLNQTILSNKEPAIAEALMRIYFELFSIILKTGTLGISTPADMKAAKEEEEKRKKKEEESNVNGFRPRRRRGGKPAKPAASEPEAEAADKLVSAILTGVNRAAPFMVGNDAMMETHLDTLFKIAHSGNFNTGIQALLLIQQISSSRSLSNDRFYRTLYESLLDPRLINSSKQALYLNLLLRALKNDVDTRRVKAFAKRMLQISGLHQPAFSCGLLYVVGHLRETFPDLSTLLEEPEEIMFDDEAANEKQKYDGRKRDPEYSNANRSCLWEVIPLQGHYHPSVTVYAASVLEHDKKSLKPDLDSHSLIRFLDKFVYRNPKANDSSKGVSIMQPLRAAKDIGDIWLGSRGAGGVTTSVNSSAFWKKKSEDVAAEDVFFHEYFQQVGKEGKETKKKAQVAGDDGGSDDEQEDEVWKALVSTHPDVDPDDGSDVGFDLDDSDMASDDDSPALSLDGELGEDDDDMSVDIEGSDEKMGGAMISEDEEDFEVKEAVSEKPKSKRRKLKDLPMFASVDDYAELLAGEEDM</sequence>
<feature type="compositionally biased region" description="Acidic residues" evidence="2">
    <location>
        <begin position="193"/>
        <end position="229"/>
    </location>
</feature>
<feature type="domain" description="CCAAT-binding factor" evidence="3">
    <location>
        <begin position="656"/>
        <end position="809"/>
    </location>
</feature>
<evidence type="ECO:0000259" key="3">
    <source>
        <dbReference type="Pfam" id="PF03914"/>
    </source>
</evidence>
<dbReference type="GO" id="GO:0005634">
    <property type="term" value="C:nucleus"/>
    <property type="evidence" value="ECO:0007669"/>
    <property type="project" value="TreeGrafter"/>
</dbReference>
<dbReference type="AlphaFoldDB" id="A0A9P7GXM1"/>
<dbReference type="SUPFAM" id="SSF48371">
    <property type="entry name" value="ARM repeat"/>
    <property type="match status" value="1"/>
</dbReference>
<feature type="region of interest" description="Disordered" evidence="2">
    <location>
        <begin position="40"/>
        <end position="174"/>
    </location>
</feature>
<evidence type="ECO:0000313" key="5">
    <source>
        <dbReference type="Proteomes" id="UP000782241"/>
    </source>
</evidence>
<keyword evidence="5" id="KW-1185">Reference proteome</keyword>
<dbReference type="PANTHER" id="PTHR12048">
    <property type="entry name" value="CCAAT-BINDING FACTOR-RELATED"/>
    <property type="match status" value="1"/>
</dbReference>
<feature type="region of interest" description="Disordered" evidence="2">
    <location>
        <begin position="187"/>
        <end position="243"/>
    </location>
</feature>
<feature type="compositionally biased region" description="Basic and acidic residues" evidence="2">
    <location>
        <begin position="569"/>
        <end position="582"/>
    </location>
</feature>
<proteinExistence type="inferred from homology"/>
<reference evidence="4" key="1">
    <citation type="submission" date="2021-04" db="EMBL/GenBank/DDBJ databases">
        <title>Draft genome of Fusarium avenaceum strain F156N33, isolated from an atmospheric sample in Virginia.</title>
        <authorList>
            <person name="Yang S."/>
            <person name="Vinatzer B.A."/>
            <person name="Coleman J."/>
        </authorList>
    </citation>
    <scope>NUCLEOTIDE SEQUENCE</scope>
    <source>
        <strain evidence="4">F156N33</strain>
    </source>
</reference>
<comment type="similarity">
    <text evidence="1">Belongs to the CBF/MAK21 family.</text>
</comment>
<dbReference type="InterPro" id="IPR005612">
    <property type="entry name" value="CCAAT-binding_factor"/>
</dbReference>
<comment type="caution">
    <text evidence="4">The sequence shown here is derived from an EMBL/GenBank/DDBJ whole genome shotgun (WGS) entry which is preliminary data.</text>
</comment>
<protein>
    <recommendedName>
        <fullName evidence="3">CCAAT-binding factor domain-containing protein</fullName>
    </recommendedName>
</protein>
<evidence type="ECO:0000256" key="2">
    <source>
        <dbReference type="SAM" id="MobiDB-lite"/>
    </source>
</evidence>